<dbReference type="Pfam" id="PF12706">
    <property type="entry name" value="Lactamase_B_2"/>
    <property type="match status" value="1"/>
</dbReference>
<dbReference type="PANTHER" id="PTHR15032:SF4">
    <property type="entry name" value="N-ACYL-PHOSPHATIDYLETHANOLAMINE-HYDROLYZING PHOSPHOLIPASE D"/>
    <property type="match status" value="1"/>
</dbReference>
<evidence type="ECO:0000256" key="1">
    <source>
        <dbReference type="SAM" id="MobiDB-lite"/>
    </source>
</evidence>
<dbReference type="OrthoDB" id="9805728at2"/>
<dbReference type="EMBL" id="VIFM01000223">
    <property type="protein sequence ID" value="TQF10882.1"/>
    <property type="molecule type" value="Genomic_DNA"/>
</dbReference>
<dbReference type="PANTHER" id="PTHR15032">
    <property type="entry name" value="N-ACYL-PHOSPHATIDYLETHANOLAMINE-HYDROLYZING PHOSPHOLIPASE D"/>
    <property type="match status" value="1"/>
</dbReference>
<organism evidence="3 4">
    <name type="scientific">Myxococcus llanfairpwllgwyngyllgogerychwyrndrobwllllantysiliogogogochensis</name>
    <dbReference type="NCBI Taxonomy" id="2590453"/>
    <lineage>
        <taxon>Bacteria</taxon>
        <taxon>Pseudomonadati</taxon>
        <taxon>Myxococcota</taxon>
        <taxon>Myxococcia</taxon>
        <taxon>Myxococcales</taxon>
        <taxon>Cystobacterineae</taxon>
        <taxon>Myxococcaceae</taxon>
        <taxon>Myxococcus</taxon>
    </lineage>
</organism>
<dbReference type="RefSeq" id="WP_141647353.1">
    <property type="nucleotide sequence ID" value="NZ_VIFM01000223.1"/>
</dbReference>
<evidence type="ECO:0000259" key="2">
    <source>
        <dbReference type="Pfam" id="PF12706"/>
    </source>
</evidence>
<sequence length="406" mass="45264">MKTRGWRRVLRRGAMGLGAVLAVGILVLVVDGHTGFGKSATGARRERMERSPQWKDGHFDNPQPLVNHFGEMMSGLLHTSPHTSPGEPLAVEHINPQRFQSPPATGLRVTWMGHSSQLVEIDGHRILTDPVWSERVSPYSWVGPKRWFAPPIALADLPPIDAVVISHDHYDHLDRPTLLALRDSAKDSKLVFIVPLGVGAHLEYWGIPAERIVELDWWERTRVGELEVVATPARHASGRFLFDKDSTLWAGYALIGSKNRAFYSGDTGLFPAMRDIGERLGPFDVTMIETGQYHRAWPDWHIGPEQAVLAHQMLRGRVMIPVHWALFGLAYHGWTEPAERARAAAERLSVTLVLPRPGQSVEPELEAAGVRQRWWPELAWETAEQHPILSTGMGTPVTANQPGGQP</sequence>
<accession>A0A540WPC9</accession>
<protein>
    <submittedName>
        <fullName evidence="3">MBL fold metallo-hydrolase</fullName>
    </submittedName>
</protein>
<dbReference type="InterPro" id="IPR001279">
    <property type="entry name" value="Metallo-B-lactamas"/>
</dbReference>
<dbReference type="GO" id="GO:0016787">
    <property type="term" value="F:hydrolase activity"/>
    <property type="evidence" value="ECO:0007669"/>
    <property type="project" value="UniProtKB-KW"/>
</dbReference>
<feature type="domain" description="Metallo-beta-lactamase" evidence="2">
    <location>
        <begin position="124"/>
        <end position="324"/>
    </location>
</feature>
<reference evidence="3 4" key="1">
    <citation type="submission" date="2019-06" db="EMBL/GenBank/DDBJ databases">
        <authorList>
            <person name="Livingstone P."/>
            <person name="Whitworth D."/>
        </authorList>
    </citation>
    <scope>NUCLEOTIDE SEQUENCE [LARGE SCALE GENOMIC DNA]</scope>
    <source>
        <strain evidence="3 4">AM401</strain>
    </source>
</reference>
<dbReference type="GO" id="GO:0005737">
    <property type="term" value="C:cytoplasm"/>
    <property type="evidence" value="ECO:0007669"/>
    <property type="project" value="TreeGrafter"/>
</dbReference>
<gene>
    <name evidence="3" type="ORF">FJV41_37205</name>
</gene>
<keyword evidence="3" id="KW-0378">Hydrolase</keyword>
<feature type="compositionally biased region" description="Basic and acidic residues" evidence="1">
    <location>
        <begin position="43"/>
        <end position="58"/>
    </location>
</feature>
<dbReference type="InterPro" id="IPR036866">
    <property type="entry name" value="RibonucZ/Hydroxyglut_hydro"/>
</dbReference>
<proteinExistence type="predicted"/>
<dbReference type="Gene3D" id="3.60.15.10">
    <property type="entry name" value="Ribonuclease Z/Hydroxyacylglutathione hydrolase-like"/>
    <property type="match status" value="1"/>
</dbReference>
<dbReference type="Proteomes" id="UP000315369">
    <property type="component" value="Unassembled WGS sequence"/>
</dbReference>
<comment type="caution">
    <text evidence="3">The sequence shown here is derived from an EMBL/GenBank/DDBJ whole genome shotgun (WGS) entry which is preliminary data.</text>
</comment>
<name>A0A540WPC9_9BACT</name>
<dbReference type="SUPFAM" id="SSF56281">
    <property type="entry name" value="Metallo-hydrolase/oxidoreductase"/>
    <property type="match status" value="1"/>
</dbReference>
<dbReference type="AlphaFoldDB" id="A0A540WPC9"/>
<evidence type="ECO:0000313" key="4">
    <source>
        <dbReference type="Proteomes" id="UP000315369"/>
    </source>
</evidence>
<feature type="region of interest" description="Disordered" evidence="1">
    <location>
        <begin position="37"/>
        <end position="58"/>
    </location>
</feature>
<keyword evidence="4" id="KW-1185">Reference proteome</keyword>
<evidence type="ECO:0000313" key="3">
    <source>
        <dbReference type="EMBL" id="TQF10882.1"/>
    </source>
</evidence>